<dbReference type="AlphaFoldDB" id="A0A2M7DP87"/>
<comment type="caution">
    <text evidence="9">The sequence shown here is derived from an EMBL/GenBank/DDBJ whole genome shotgun (WGS) entry which is preliminary data.</text>
</comment>
<dbReference type="EMBL" id="PETS01000055">
    <property type="protein sequence ID" value="PIV51583.1"/>
    <property type="molecule type" value="Genomic_DNA"/>
</dbReference>
<dbReference type="GO" id="GO:0003677">
    <property type="term" value="F:DNA binding"/>
    <property type="evidence" value="ECO:0007669"/>
    <property type="project" value="InterPro"/>
</dbReference>
<accession>A0A2M7DP87</accession>
<dbReference type="InterPro" id="IPR003356">
    <property type="entry name" value="DNA_methylase_A-5"/>
</dbReference>
<sequence>MHIIKSMNQNGRAGVVVPHGVLFRGGSEGRIREQIIKNNIIDAIISLPSKLFYGTGIPAAIFIFNKNKPENKKGKILFIEAEKDYLEGKNQNTLRVQDIDKIVKAYDDYKNIEKFARVVDVKEIEENEFNLNVRRYIDSAETEEIIDIKKVLVELKDLEEEREKIDKKVKNYIKELKY</sequence>
<evidence type="ECO:0000256" key="6">
    <source>
        <dbReference type="ARBA" id="ARBA00047942"/>
    </source>
</evidence>
<dbReference type="Pfam" id="PF02384">
    <property type="entry name" value="N6_Mtase"/>
    <property type="match status" value="1"/>
</dbReference>
<evidence type="ECO:0000313" key="9">
    <source>
        <dbReference type="EMBL" id="PIV51583.1"/>
    </source>
</evidence>
<dbReference type="Proteomes" id="UP000228896">
    <property type="component" value="Unassembled WGS sequence"/>
</dbReference>
<dbReference type="InterPro" id="IPR029063">
    <property type="entry name" value="SAM-dependent_MTases_sf"/>
</dbReference>
<dbReference type="SUPFAM" id="SSF53335">
    <property type="entry name" value="S-adenosyl-L-methionine-dependent methyltransferases"/>
    <property type="match status" value="1"/>
</dbReference>
<evidence type="ECO:0000256" key="7">
    <source>
        <dbReference type="SAM" id="Coils"/>
    </source>
</evidence>
<evidence type="ECO:0000256" key="1">
    <source>
        <dbReference type="ARBA" id="ARBA00011900"/>
    </source>
</evidence>
<keyword evidence="5" id="KW-0680">Restriction system</keyword>
<dbReference type="GO" id="GO:0009007">
    <property type="term" value="F:site-specific DNA-methyltransferase (adenine-specific) activity"/>
    <property type="evidence" value="ECO:0007669"/>
    <property type="project" value="UniProtKB-EC"/>
</dbReference>
<keyword evidence="7" id="KW-0175">Coiled coil</keyword>
<feature type="domain" description="DNA methylase adenine-specific" evidence="8">
    <location>
        <begin position="1"/>
        <end position="144"/>
    </location>
</feature>
<dbReference type="GO" id="GO:0009307">
    <property type="term" value="P:DNA restriction-modification system"/>
    <property type="evidence" value="ECO:0007669"/>
    <property type="project" value="UniProtKB-KW"/>
</dbReference>
<dbReference type="Gene3D" id="3.40.50.150">
    <property type="entry name" value="Vaccinia Virus protein VP39"/>
    <property type="match status" value="1"/>
</dbReference>
<dbReference type="GO" id="GO:0008170">
    <property type="term" value="F:N-methyltransferase activity"/>
    <property type="evidence" value="ECO:0007669"/>
    <property type="project" value="InterPro"/>
</dbReference>
<evidence type="ECO:0000313" key="10">
    <source>
        <dbReference type="Proteomes" id="UP000228896"/>
    </source>
</evidence>
<keyword evidence="2" id="KW-0489">Methyltransferase</keyword>
<dbReference type="InterPro" id="IPR051537">
    <property type="entry name" value="DNA_Adenine_Mtase"/>
</dbReference>
<protein>
    <recommendedName>
        <fullName evidence="1">site-specific DNA-methyltransferase (adenine-specific)</fullName>
        <ecNumber evidence="1">2.1.1.72</ecNumber>
    </recommendedName>
</protein>
<organism evidence="9 10">
    <name type="scientific">Candidatus Falkowbacteria bacterium CG02_land_8_20_14_3_00_36_14</name>
    <dbReference type="NCBI Taxonomy" id="1974560"/>
    <lineage>
        <taxon>Bacteria</taxon>
        <taxon>Candidatus Falkowiibacteriota</taxon>
    </lineage>
</organism>
<dbReference type="GO" id="GO:0032259">
    <property type="term" value="P:methylation"/>
    <property type="evidence" value="ECO:0007669"/>
    <property type="project" value="UniProtKB-KW"/>
</dbReference>
<evidence type="ECO:0000256" key="2">
    <source>
        <dbReference type="ARBA" id="ARBA00022603"/>
    </source>
</evidence>
<evidence type="ECO:0000259" key="8">
    <source>
        <dbReference type="Pfam" id="PF02384"/>
    </source>
</evidence>
<gene>
    <name evidence="9" type="ORF">COS18_02510</name>
</gene>
<feature type="coiled-coil region" evidence="7">
    <location>
        <begin position="148"/>
        <end position="175"/>
    </location>
</feature>
<keyword evidence="4" id="KW-0949">S-adenosyl-L-methionine</keyword>
<evidence type="ECO:0000256" key="5">
    <source>
        <dbReference type="ARBA" id="ARBA00022747"/>
    </source>
</evidence>
<name>A0A2M7DP87_9BACT</name>
<comment type="catalytic activity">
    <reaction evidence="6">
        <text>a 2'-deoxyadenosine in DNA + S-adenosyl-L-methionine = an N(6)-methyl-2'-deoxyadenosine in DNA + S-adenosyl-L-homocysteine + H(+)</text>
        <dbReference type="Rhea" id="RHEA:15197"/>
        <dbReference type="Rhea" id="RHEA-COMP:12418"/>
        <dbReference type="Rhea" id="RHEA-COMP:12419"/>
        <dbReference type="ChEBI" id="CHEBI:15378"/>
        <dbReference type="ChEBI" id="CHEBI:57856"/>
        <dbReference type="ChEBI" id="CHEBI:59789"/>
        <dbReference type="ChEBI" id="CHEBI:90615"/>
        <dbReference type="ChEBI" id="CHEBI:90616"/>
        <dbReference type="EC" id="2.1.1.72"/>
    </reaction>
</comment>
<evidence type="ECO:0000256" key="4">
    <source>
        <dbReference type="ARBA" id="ARBA00022691"/>
    </source>
</evidence>
<keyword evidence="3" id="KW-0808">Transferase</keyword>
<dbReference type="PANTHER" id="PTHR42933">
    <property type="entry name" value="SLR6095 PROTEIN"/>
    <property type="match status" value="1"/>
</dbReference>
<dbReference type="EC" id="2.1.1.72" evidence="1"/>
<evidence type="ECO:0000256" key="3">
    <source>
        <dbReference type="ARBA" id="ARBA00022679"/>
    </source>
</evidence>
<proteinExistence type="predicted"/>
<dbReference type="PANTHER" id="PTHR42933:SF3">
    <property type="entry name" value="TYPE I RESTRICTION ENZYME MJAVIII METHYLASE SUBUNIT"/>
    <property type="match status" value="1"/>
</dbReference>
<reference evidence="10" key="1">
    <citation type="submission" date="2017-09" db="EMBL/GenBank/DDBJ databases">
        <title>Depth-based differentiation of microbial function through sediment-hosted aquifers and enrichment of novel symbionts in the deep terrestrial subsurface.</title>
        <authorList>
            <person name="Probst A.J."/>
            <person name="Ladd B."/>
            <person name="Jarett J.K."/>
            <person name="Geller-Mcgrath D.E."/>
            <person name="Sieber C.M.K."/>
            <person name="Emerson J.B."/>
            <person name="Anantharaman K."/>
            <person name="Thomas B.C."/>
            <person name="Malmstrom R."/>
            <person name="Stieglmeier M."/>
            <person name="Klingl A."/>
            <person name="Woyke T."/>
            <person name="Ryan C.M."/>
            <person name="Banfield J.F."/>
        </authorList>
    </citation>
    <scope>NUCLEOTIDE SEQUENCE [LARGE SCALE GENOMIC DNA]</scope>
</reference>